<dbReference type="EMBL" id="CM037154">
    <property type="protein sequence ID" value="KAH7861841.1"/>
    <property type="molecule type" value="Genomic_DNA"/>
</dbReference>
<evidence type="ECO:0000313" key="1">
    <source>
        <dbReference type="EMBL" id="KAH7861841.1"/>
    </source>
</evidence>
<evidence type="ECO:0000313" key="2">
    <source>
        <dbReference type="Proteomes" id="UP000828048"/>
    </source>
</evidence>
<accession>A0ACB7Z8T5</accession>
<gene>
    <name evidence="1" type="ORF">Vadar_031615</name>
</gene>
<comment type="caution">
    <text evidence="1">The sequence shown here is derived from an EMBL/GenBank/DDBJ whole genome shotgun (WGS) entry which is preliminary data.</text>
</comment>
<protein>
    <submittedName>
        <fullName evidence="1">Uncharacterized protein</fullName>
    </submittedName>
</protein>
<dbReference type="Proteomes" id="UP000828048">
    <property type="component" value="Chromosome 4"/>
</dbReference>
<proteinExistence type="predicted"/>
<reference evidence="1 2" key="1">
    <citation type="journal article" date="2021" name="Hortic Res">
        <title>High-quality reference genome and annotation aids understanding of berry development for evergreen blueberry (Vaccinium darrowii).</title>
        <authorList>
            <person name="Yu J."/>
            <person name="Hulse-Kemp A.M."/>
            <person name="Babiker E."/>
            <person name="Staton M."/>
        </authorList>
    </citation>
    <scope>NUCLEOTIDE SEQUENCE [LARGE SCALE GENOMIC DNA]</scope>
    <source>
        <strain evidence="2">cv. NJ 8807/NJ 8810</strain>
        <tissue evidence="1">Young leaf</tissue>
    </source>
</reference>
<keyword evidence="2" id="KW-1185">Reference proteome</keyword>
<name>A0ACB7Z8T5_9ERIC</name>
<organism evidence="1 2">
    <name type="scientific">Vaccinium darrowii</name>
    <dbReference type="NCBI Taxonomy" id="229202"/>
    <lineage>
        <taxon>Eukaryota</taxon>
        <taxon>Viridiplantae</taxon>
        <taxon>Streptophyta</taxon>
        <taxon>Embryophyta</taxon>
        <taxon>Tracheophyta</taxon>
        <taxon>Spermatophyta</taxon>
        <taxon>Magnoliopsida</taxon>
        <taxon>eudicotyledons</taxon>
        <taxon>Gunneridae</taxon>
        <taxon>Pentapetalae</taxon>
        <taxon>asterids</taxon>
        <taxon>Ericales</taxon>
        <taxon>Ericaceae</taxon>
        <taxon>Vaccinioideae</taxon>
        <taxon>Vaccinieae</taxon>
        <taxon>Vaccinium</taxon>
    </lineage>
</organism>
<sequence length="228" mass="24795">MGKESGEETGSTDEEMGDGSGSRNGGEGVKHHRTVGDENLVANLTKQAEIEVDKRFLAPTNADEGQRSMGKDFRTVGEIPSKETKENMTDDMASSRNTHRNGPMLVTHDIGPKACRVDLLSNSFTPLDLPFTSSIIRSSEQSNQGEPGLSFQTDGKLSNIHMDLDFEERLKAVKRSALEQKRIDGSKEYESVDYNAPVESASSTVGFGTKKNLKKVSALNPNSNQTGN</sequence>